<gene>
    <name evidence="2" type="primary">jg2276</name>
    <name evidence="2" type="ORF">PAEG_LOCUS16863</name>
</gene>
<reference evidence="2" key="1">
    <citation type="submission" date="2022-03" db="EMBL/GenBank/DDBJ databases">
        <authorList>
            <person name="Lindestad O."/>
        </authorList>
    </citation>
    <scope>NUCLEOTIDE SEQUENCE</scope>
</reference>
<dbReference type="OrthoDB" id="7466345at2759"/>
<organism evidence="2 3">
    <name type="scientific">Pararge aegeria aegeria</name>
    <dbReference type="NCBI Taxonomy" id="348720"/>
    <lineage>
        <taxon>Eukaryota</taxon>
        <taxon>Metazoa</taxon>
        <taxon>Ecdysozoa</taxon>
        <taxon>Arthropoda</taxon>
        <taxon>Hexapoda</taxon>
        <taxon>Insecta</taxon>
        <taxon>Pterygota</taxon>
        <taxon>Neoptera</taxon>
        <taxon>Endopterygota</taxon>
        <taxon>Lepidoptera</taxon>
        <taxon>Glossata</taxon>
        <taxon>Ditrysia</taxon>
        <taxon>Papilionoidea</taxon>
        <taxon>Nymphalidae</taxon>
        <taxon>Satyrinae</taxon>
        <taxon>Satyrini</taxon>
        <taxon>Parargina</taxon>
        <taxon>Pararge</taxon>
    </lineage>
</organism>
<proteinExistence type="predicted"/>
<accession>A0A8S4RT92</accession>
<comment type="caution">
    <text evidence="2">The sequence shown here is derived from an EMBL/GenBank/DDBJ whole genome shotgun (WGS) entry which is preliminary data.</text>
</comment>
<protein>
    <submittedName>
        <fullName evidence="2">Jg2276 protein</fullName>
    </submittedName>
</protein>
<evidence type="ECO:0000313" key="2">
    <source>
        <dbReference type="EMBL" id="CAH2240264.1"/>
    </source>
</evidence>
<dbReference type="Proteomes" id="UP000838756">
    <property type="component" value="Unassembled WGS sequence"/>
</dbReference>
<name>A0A8S4RT92_9NEOP</name>
<sequence length="67" mass="7227">MDVGVPRRWSGNPTPVNAALVDPQPVGQTTSSESRDAAGYKRPRIVEFGTPNTEDLCPAVDVNRYIG</sequence>
<feature type="region of interest" description="Disordered" evidence="1">
    <location>
        <begin position="1"/>
        <end position="40"/>
    </location>
</feature>
<evidence type="ECO:0000256" key="1">
    <source>
        <dbReference type="SAM" id="MobiDB-lite"/>
    </source>
</evidence>
<evidence type="ECO:0000313" key="3">
    <source>
        <dbReference type="Proteomes" id="UP000838756"/>
    </source>
</evidence>
<keyword evidence="3" id="KW-1185">Reference proteome</keyword>
<dbReference type="AlphaFoldDB" id="A0A8S4RT92"/>
<dbReference type="EMBL" id="CAKXAJ010025488">
    <property type="protein sequence ID" value="CAH2240264.1"/>
    <property type="molecule type" value="Genomic_DNA"/>
</dbReference>